<evidence type="ECO:0000313" key="12">
    <source>
        <dbReference type="Proteomes" id="UP000813385"/>
    </source>
</evidence>
<reference evidence="11" key="1">
    <citation type="journal article" date="2021" name="Nat. Commun.">
        <title>Genetic determinants of endophytism in the Arabidopsis root mycobiome.</title>
        <authorList>
            <person name="Mesny F."/>
            <person name="Miyauchi S."/>
            <person name="Thiergart T."/>
            <person name="Pickel B."/>
            <person name="Atanasova L."/>
            <person name="Karlsson M."/>
            <person name="Huettel B."/>
            <person name="Barry K.W."/>
            <person name="Haridas S."/>
            <person name="Chen C."/>
            <person name="Bauer D."/>
            <person name="Andreopoulos W."/>
            <person name="Pangilinan J."/>
            <person name="LaButti K."/>
            <person name="Riley R."/>
            <person name="Lipzen A."/>
            <person name="Clum A."/>
            <person name="Drula E."/>
            <person name="Henrissat B."/>
            <person name="Kohler A."/>
            <person name="Grigoriev I.V."/>
            <person name="Martin F.M."/>
            <person name="Hacquard S."/>
        </authorList>
    </citation>
    <scope>NUCLEOTIDE SEQUENCE</scope>
    <source>
        <strain evidence="11">MPI-CAGE-AT-0016</strain>
    </source>
</reference>
<evidence type="ECO:0000256" key="2">
    <source>
        <dbReference type="ARBA" id="ARBA00011534"/>
    </source>
</evidence>
<accession>A0A8K0X3I9</accession>
<keyword evidence="12" id="KW-1185">Reference proteome</keyword>
<gene>
    <name evidence="11" type="ORF">B0T11DRAFT_306875</name>
</gene>
<protein>
    <recommendedName>
        <fullName evidence="5">EKC/KEOPS complex subunit BUD32</fullName>
        <ecNumber evidence="3">2.7.11.1</ecNumber>
    </recommendedName>
    <alternativeName>
        <fullName evidence="6 7">Atypical Serine/threonine protein kinase BUD32</fullName>
    </alternativeName>
    <alternativeName>
        <fullName evidence="4">EKC/KEOPS complex subunit bud32</fullName>
    </alternativeName>
</protein>
<keyword evidence="11" id="KW-0808">Transferase</keyword>
<dbReference type="PROSITE" id="PS00109">
    <property type="entry name" value="PROTEIN_KINASE_TYR"/>
    <property type="match status" value="1"/>
</dbReference>
<dbReference type="AlphaFoldDB" id="A0A8K0X3I9"/>
<dbReference type="InterPro" id="IPR008266">
    <property type="entry name" value="Tyr_kinase_AS"/>
</dbReference>
<dbReference type="PROSITE" id="PS50011">
    <property type="entry name" value="PROTEIN_KINASE_DOM"/>
    <property type="match status" value="1"/>
</dbReference>
<name>A0A8K0X3I9_9PEZI</name>
<dbReference type="EC" id="2.7.11.1" evidence="3"/>
<dbReference type="InterPro" id="IPR011009">
    <property type="entry name" value="Kinase-like_dom_sf"/>
</dbReference>
<dbReference type="OrthoDB" id="1668230at2759"/>
<feature type="domain" description="Protein kinase" evidence="10">
    <location>
        <begin position="48"/>
        <end position="271"/>
    </location>
</feature>
<dbReference type="InterPro" id="IPR000719">
    <property type="entry name" value="Prot_kinase_dom"/>
</dbReference>
<dbReference type="GO" id="GO:0005524">
    <property type="term" value="F:ATP binding"/>
    <property type="evidence" value="ECO:0007669"/>
    <property type="project" value="InterPro"/>
</dbReference>
<dbReference type="Gene3D" id="1.10.510.10">
    <property type="entry name" value="Transferase(Phosphotransferase) domain 1"/>
    <property type="match status" value="1"/>
</dbReference>
<sequence>MGEARCDRVRMLEALVVGAEWERELHPKWPESAFRIPDAIPDGFIYFITRGEYIGSGSTALVERLPSGHIVKTPLVNPYDSWQEKKNRKNMDREHQVYLQLGSIPFVPKLIDWEDESKALTLEYLPRGDLLTFLKAQALTSLHSVGVIHQDVTPRNFLLTEDLDLRICDFAGSSYPGNTAFTGSPGPRYQSKIWRRGYCPTQADNVFSLGSVLYFIMTAEEPFSNLDDEEVESRFGDLNFPETDGLSCGAVIQDCWRGRLSTAEQVVAALV</sequence>
<dbReference type="InterPro" id="IPR051681">
    <property type="entry name" value="Ser/Thr_Kinases-Pseudokinases"/>
</dbReference>
<evidence type="ECO:0000256" key="1">
    <source>
        <dbReference type="ARBA" id="ARBA00003747"/>
    </source>
</evidence>
<comment type="catalytic activity">
    <reaction evidence="8">
        <text>L-threonyl-[protein] + ATP = O-phospho-L-threonyl-[protein] + ADP + H(+)</text>
        <dbReference type="Rhea" id="RHEA:46608"/>
        <dbReference type="Rhea" id="RHEA-COMP:11060"/>
        <dbReference type="Rhea" id="RHEA-COMP:11605"/>
        <dbReference type="ChEBI" id="CHEBI:15378"/>
        <dbReference type="ChEBI" id="CHEBI:30013"/>
        <dbReference type="ChEBI" id="CHEBI:30616"/>
        <dbReference type="ChEBI" id="CHEBI:61977"/>
        <dbReference type="ChEBI" id="CHEBI:456216"/>
        <dbReference type="EC" id="2.7.11.1"/>
    </reaction>
</comment>
<comment type="subunit">
    <text evidence="2">Component of the EKC/KEOPS complex composed of at least BUD32, CGI121, GON7, KAE1 and PCC1; the whole complex dimerizes.</text>
</comment>
<evidence type="ECO:0000256" key="8">
    <source>
        <dbReference type="ARBA" id="ARBA00047899"/>
    </source>
</evidence>
<dbReference type="Proteomes" id="UP000813385">
    <property type="component" value="Unassembled WGS sequence"/>
</dbReference>
<comment type="caution">
    <text evidence="11">The sequence shown here is derived from an EMBL/GenBank/DDBJ whole genome shotgun (WGS) entry which is preliminary data.</text>
</comment>
<evidence type="ECO:0000313" key="11">
    <source>
        <dbReference type="EMBL" id="KAH7358837.1"/>
    </source>
</evidence>
<comment type="function">
    <text evidence="1">Component of the EKC/KEOPS complex that is required for the formation of a threonylcarbamoyl group on adenosine at position 37 (t(6)A37) in tRNAs that read codons beginning with adenine. The complex is probably involved in the transfer of the threonylcarbamoyl moiety of threonylcarbamoyl-AMP (TC-AMP) to the N6 group of A37. BUD32 has ATPase activity in the context of the EKC/KEOPS complex and likely plays a supporting role to the catalytic subunit KAE1. The EKC/KEOPS complex also promotes both telomere uncapping and telomere elongation. The complex is required for efficient recruitment of transcriptional coactivators.</text>
</comment>
<evidence type="ECO:0000256" key="7">
    <source>
        <dbReference type="ARBA" id="ARBA00033194"/>
    </source>
</evidence>
<evidence type="ECO:0000256" key="3">
    <source>
        <dbReference type="ARBA" id="ARBA00012513"/>
    </source>
</evidence>
<proteinExistence type="predicted"/>
<dbReference type="SUPFAM" id="SSF56112">
    <property type="entry name" value="Protein kinase-like (PK-like)"/>
    <property type="match status" value="1"/>
</dbReference>
<evidence type="ECO:0000259" key="10">
    <source>
        <dbReference type="PROSITE" id="PS50011"/>
    </source>
</evidence>
<dbReference type="EMBL" id="JAGPXD010000004">
    <property type="protein sequence ID" value="KAH7358837.1"/>
    <property type="molecule type" value="Genomic_DNA"/>
</dbReference>
<evidence type="ECO:0000256" key="4">
    <source>
        <dbReference type="ARBA" id="ARBA00013948"/>
    </source>
</evidence>
<evidence type="ECO:0000256" key="5">
    <source>
        <dbReference type="ARBA" id="ARBA00019973"/>
    </source>
</evidence>
<evidence type="ECO:0000256" key="9">
    <source>
        <dbReference type="ARBA" id="ARBA00048679"/>
    </source>
</evidence>
<dbReference type="PANTHER" id="PTHR44329">
    <property type="entry name" value="SERINE/THREONINE-PROTEIN KINASE TNNI3K-RELATED"/>
    <property type="match status" value="1"/>
</dbReference>
<keyword evidence="11" id="KW-0418">Kinase</keyword>
<dbReference type="GO" id="GO:0004674">
    <property type="term" value="F:protein serine/threonine kinase activity"/>
    <property type="evidence" value="ECO:0007669"/>
    <property type="project" value="UniProtKB-EC"/>
</dbReference>
<evidence type="ECO:0000256" key="6">
    <source>
        <dbReference type="ARBA" id="ARBA00030980"/>
    </source>
</evidence>
<dbReference type="Pfam" id="PF00069">
    <property type="entry name" value="Pkinase"/>
    <property type="match status" value="1"/>
</dbReference>
<organism evidence="11 12">
    <name type="scientific">Plectosphaerella cucumerina</name>
    <dbReference type="NCBI Taxonomy" id="40658"/>
    <lineage>
        <taxon>Eukaryota</taxon>
        <taxon>Fungi</taxon>
        <taxon>Dikarya</taxon>
        <taxon>Ascomycota</taxon>
        <taxon>Pezizomycotina</taxon>
        <taxon>Sordariomycetes</taxon>
        <taxon>Hypocreomycetidae</taxon>
        <taxon>Glomerellales</taxon>
        <taxon>Plectosphaerellaceae</taxon>
        <taxon>Plectosphaerella</taxon>
    </lineage>
</organism>
<comment type="catalytic activity">
    <reaction evidence="9">
        <text>L-seryl-[protein] + ATP = O-phospho-L-seryl-[protein] + ADP + H(+)</text>
        <dbReference type="Rhea" id="RHEA:17989"/>
        <dbReference type="Rhea" id="RHEA-COMP:9863"/>
        <dbReference type="Rhea" id="RHEA-COMP:11604"/>
        <dbReference type="ChEBI" id="CHEBI:15378"/>
        <dbReference type="ChEBI" id="CHEBI:29999"/>
        <dbReference type="ChEBI" id="CHEBI:30616"/>
        <dbReference type="ChEBI" id="CHEBI:83421"/>
        <dbReference type="ChEBI" id="CHEBI:456216"/>
        <dbReference type="EC" id="2.7.11.1"/>
    </reaction>
</comment>